<proteinExistence type="predicted"/>
<dbReference type="Proteomes" id="UP001604277">
    <property type="component" value="Unassembled WGS sequence"/>
</dbReference>
<keyword evidence="2" id="KW-1185">Reference proteome</keyword>
<comment type="caution">
    <text evidence="1">The sequence shown here is derived from an EMBL/GenBank/DDBJ whole genome shotgun (WGS) entry which is preliminary data.</text>
</comment>
<reference evidence="2" key="1">
    <citation type="submission" date="2024-07" db="EMBL/GenBank/DDBJ databases">
        <title>Two chromosome-level genome assemblies of Korean endemic species Abeliophyllum distichum and Forsythia ovata (Oleaceae).</title>
        <authorList>
            <person name="Jang H."/>
        </authorList>
    </citation>
    <scope>NUCLEOTIDE SEQUENCE [LARGE SCALE GENOMIC DNA]</scope>
</reference>
<name>A0ABD1RJ49_9LAMI</name>
<dbReference type="AlphaFoldDB" id="A0ABD1RJ49"/>
<dbReference type="EMBL" id="JBFOLJ010000012">
    <property type="protein sequence ID" value="KAL2488176.1"/>
    <property type="molecule type" value="Genomic_DNA"/>
</dbReference>
<organism evidence="1 2">
    <name type="scientific">Forsythia ovata</name>
    <dbReference type="NCBI Taxonomy" id="205694"/>
    <lineage>
        <taxon>Eukaryota</taxon>
        <taxon>Viridiplantae</taxon>
        <taxon>Streptophyta</taxon>
        <taxon>Embryophyta</taxon>
        <taxon>Tracheophyta</taxon>
        <taxon>Spermatophyta</taxon>
        <taxon>Magnoliopsida</taxon>
        <taxon>eudicotyledons</taxon>
        <taxon>Gunneridae</taxon>
        <taxon>Pentapetalae</taxon>
        <taxon>asterids</taxon>
        <taxon>lamiids</taxon>
        <taxon>Lamiales</taxon>
        <taxon>Oleaceae</taxon>
        <taxon>Forsythieae</taxon>
        <taxon>Forsythia</taxon>
    </lineage>
</organism>
<gene>
    <name evidence="1" type="ORF">Fot_41468</name>
</gene>
<evidence type="ECO:0000313" key="1">
    <source>
        <dbReference type="EMBL" id="KAL2488176.1"/>
    </source>
</evidence>
<accession>A0ABD1RJ49</accession>
<evidence type="ECO:0000313" key="2">
    <source>
        <dbReference type="Proteomes" id="UP001604277"/>
    </source>
</evidence>
<sequence>MAPFTAEIDNVSLPMPGDKILLATKQQVVTSQNLMPGISKRNSFFDMSPSRYLLFCICDLATHFKTSRKGVITNQKFSGRQSTGNFSSFLLTLEIVWPRCG</sequence>
<protein>
    <submittedName>
        <fullName evidence="1">Uncharacterized protein</fullName>
    </submittedName>
</protein>